<gene>
    <name evidence="1" type="ORF">Psi02_21830</name>
</gene>
<dbReference type="AlphaFoldDB" id="A0A8J3UHH5"/>
<proteinExistence type="predicted"/>
<sequence>MVAGAGLEAQLAAQHLRGGGAVCGGDGLQDVQAALQRVQHGLLTGLRLTHIPRPVPPSHGTEPLPLSVAAASATSFCPLTVRFHPRGVASA</sequence>
<dbReference type="EMBL" id="BOOQ01000012">
    <property type="protein sequence ID" value="GII45759.1"/>
    <property type="molecule type" value="Genomic_DNA"/>
</dbReference>
<protein>
    <submittedName>
        <fullName evidence="1">Uncharacterized protein</fullName>
    </submittedName>
</protein>
<organism evidence="1 2">
    <name type="scientific">Planotetraspora silvatica</name>
    <dbReference type="NCBI Taxonomy" id="234614"/>
    <lineage>
        <taxon>Bacteria</taxon>
        <taxon>Bacillati</taxon>
        <taxon>Actinomycetota</taxon>
        <taxon>Actinomycetes</taxon>
        <taxon>Streptosporangiales</taxon>
        <taxon>Streptosporangiaceae</taxon>
        <taxon>Planotetraspora</taxon>
    </lineage>
</organism>
<accession>A0A8J3UHH5</accession>
<name>A0A8J3UHH5_9ACTN</name>
<dbReference type="Proteomes" id="UP000644610">
    <property type="component" value="Unassembled WGS sequence"/>
</dbReference>
<evidence type="ECO:0000313" key="2">
    <source>
        <dbReference type="Proteomes" id="UP000644610"/>
    </source>
</evidence>
<evidence type="ECO:0000313" key="1">
    <source>
        <dbReference type="EMBL" id="GII45759.1"/>
    </source>
</evidence>
<reference evidence="1" key="1">
    <citation type="submission" date="2021-01" db="EMBL/GenBank/DDBJ databases">
        <title>Whole genome shotgun sequence of Planotetraspora silvatica NBRC 100141.</title>
        <authorList>
            <person name="Komaki H."/>
            <person name="Tamura T."/>
        </authorList>
    </citation>
    <scope>NUCLEOTIDE SEQUENCE</scope>
    <source>
        <strain evidence="1">NBRC 100141</strain>
    </source>
</reference>
<comment type="caution">
    <text evidence="1">The sequence shown here is derived from an EMBL/GenBank/DDBJ whole genome shotgun (WGS) entry which is preliminary data.</text>
</comment>
<keyword evidence="2" id="KW-1185">Reference proteome</keyword>